<dbReference type="Proteomes" id="UP000614601">
    <property type="component" value="Unassembled WGS sequence"/>
</dbReference>
<comment type="similarity">
    <text evidence="2">Belongs to the otopetrin family.</text>
</comment>
<dbReference type="GO" id="GO:0015252">
    <property type="term" value="F:proton channel activity"/>
    <property type="evidence" value="ECO:0007669"/>
    <property type="project" value="InterPro"/>
</dbReference>
<keyword evidence="9 12" id="KW-0472">Membrane</keyword>
<evidence type="ECO:0000256" key="3">
    <source>
        <dbReference type="ARBA" id="ARBA00022448"/>
    </source>
</evidence>
<comment type="caution">
    <text evidence="13">The sequence shown here is derived from an EMBL/GenBank/DDBJ whole genome shotgun (WGS) entry which is preliminary data.</text>
</comment>
<dbReference type="EMBL" id="CAJFCW020000006">
    <property type="protein sequence ID" value="CAG9126873.1"/>
    <property type="molecule type" value="Genomic_DNA"/>
</dbReference>
<evidence type="ECO:0000313" key="14">
    <source>
        <dbReference type="Proteomes" id="UP000614601"/>
    </source>
</evidence>
<evidence type="ECO:0000256" key="1">
    <source>
        <dbReference type="ARBA" id="ARBA00004651"/>
    </source>
</evidence>
<sequence length="512" mass="58622">MNSDGAQSTSEASPDFECTMAEANASEDGWIHDPSAWDYFCSLLTSLYAMFIIVFAVVMELSQKFTSDEWFMEMLFYSYMYGAGITFLLYCYLFQMHPAWLNNLMKMAERRKWIQGGTEVQQTTHSSDGAGSLYLRLGTLCFGSSGIVLFCLEFFVCISDHLCFTYRLINWVYAAAFTFIQMHFIFCNSKIIITESKNLAKLGTMHLLAVNVWTWLRFVIAKHDGKSVYVEHILNRTDSLVLPRVEENYTIPTDEILAIRIYSFYYFGDFATLLTTCIVEYSVIGAAIMFVLWRSIDDHCTMPIYRPKRKNKVRIDCRMRFLNYQSLQIMTNAEFLDEILLIIGLLGELIHSSTGLMCWITTQSEWGQNKMETYMLVVFVVREVQVIVQAVFILVSSRLRAQSPKAIAQKPGKQFVTFLLIANVSLFFFHTLEGMKSVFGDAIASRRTKPYATLICAVAPLVVFYRFHSSVCLAEIWKHCYNTKNNPRSLKSPASSSSVATRTSSIREQGLF</sequence>
<dbReference type="AlphaFoldDB" id="A0A811LM22"/>
<evidence type="ECO:0000256" key="5">
    <source>
        <dbReference type="ARBA" id="ARBA00022692"/>
    </source>
</evidence>
<protein>
    <recommendedName>
        <fullName evidence="15">OToPetrin-Like</fullName>
    </recommendedName>
</protein>
<evidence type="ECO:0000256" key="10">
    <source>
        <dbReference type="ARBA" id="ARBA00023303"/>
    </source>
</evidence>
<name>A0A811LM22_9BILA</name>
<dbReference type="Pfam" id="PF03189">
    <property type="entry name" value="Otopetrin"/>
    <property type="match status" value="2"/>
</dbReference>
<evidence type="ECO:0000256" key="8">
    <source>
        <dbReference type="ARBA" id="ARBA00023065"/>
    </source>
</evidence>
<feature type="region of interest" description="Disordered" evidence="11">
    <location>
        <begin position="488"/>
        <end position="512"/>
    </location>
</feature>
<dbReference type="OrthoDB" id="6429739at2759"/>
<evidence type="ECO:0000256" key="4">
    <source>
        <dbReference type="ARBA" id="ARBA00022475"/>
    </source>
</evidence>
<evidence type="ECO:0008006" key="15">
    <source>
        <dbReference type="Google" id="ProtNLM"/>
    </source>
</evidence>
<feature type="transmembrane region" description="Helical" evidence="12">
    <location>
        <begin position="415"/>
        <end position="431"/>
    </location>
</feature>
<dbReference type="GO" id="GO:0005886">
    <property type="term" value="C:plasma membrane"/>
    <property type="evidence" value="ECO:0007669"/>
    <property type="project" value="UniProtKB-SubCell"/>
</dbReference>
<feature type="transmembrane region" description="Helical" evidence="12">
    <location>
        <begin position="451"/>
        <end position="468"/>
    </location>
</feature>
<keyword evidence="10" id="KW-0407">Ion channel</keyword>
<feature type="transmembrane region" description="Helical" evidence="12">
    <location>
        <begin position="39"/>
        <end position="59"/>
    </location>
</feature>
<comment type="subcellular location">
    <subcellularLocation>
        <location evidence="1">Cell membrane</location>
        <topology evidence="1">Multi-pass membrane protein</topology>
    </subcellularLocation>
</comment>
<keyword evidence="4" id="KW-1003">Cell membrane</keyword>
<dbReference type="InterPro" id="IPR004878">
    <property type="entry name" value="Otopetrin"/>
</dbReference>
<feature type="transmembrane region" description="Helical" evidence="12">
    <location>
        <begin position="270"/>
        <end position="293"/>
    </location>
</feature>
<evidence type="ECO:0000256" key="12">
    <source>
        <dbReference type="SAM" id="Phobius"/>
    </source>
</evidence>
<keyword evidence="8" id="KW-0406">Ion transport</keyword>
<feature type="transmembrane region" description="Helical" evidence="12">
    <location>
        <begin position="374"/>
        <end position="395"/>
    </location>
</feature>
<evidence type="ECO:0000256" key="9">
    <source>
        <dbReference type="ARBA" id="ARBA00023136"/>
    </source>
</evidence>
<dbReference type="EMBL" id="CAJFDH010000006">
    <property type="protein sequence ID" value="CAD5229522.1"/>
    <property type="molecule type" value="Genomic_DNA"/>
</dbReference>
<evidence type="ECO:0000256" key="7">
    <source>
        <dbReference type="ARBA" id="ARBA00022989"/>
    </source>
</evidence>
<gene>
    <name evidence="13" type="ORF">BOKJ2_LOCUS13581</name>
</gene>
<evidence type="ECO:0000256" key="2">
    <source>
        <dbReference type="ARBA" id="ARBA00006513"/>
    </source>
</evidence>
<feature type="transmembrane region" description="Helical" evidence="12">
    <location>
        <begin position="199"/>
        <end position="220"/>
    </location>
</feature>
<proteinExistence type="inferred from homology"/>
<keyword evidence="3" id="KW-0813">Transport</keyword>
<dbReference type="Proteomes" id="UP000783686">
    <property type="component" value="Unassembled WGS sequence"/>
</dbReference>
<organism evidence="13 14">
    <name type="scientific">Bursaphelenchus okinawaensis</name>
    <dbReference type="NCBI Taxonomy" id="465554"/>
    <lineage>
        <taxon>Eukaryota</taxon>
        <taxon>Metazoa</taxon>
        <taxon>Ecdysozoa</taxon>
        <taxon>Nematoda</taxon>
        <taxon>Chromadorea</taxon>
        <taxon>Rhabditida</taxon>
        <taxon>Tylenchina</taxon>
        <taxon>Tylenchomorpha</taxon>
        <taxon>Aphelenchoidea</taxon>
        <taxon>Aphelenchoididae</taxon>
        <taxon>Bursaphelenchus</taxon>
    </lineage>
</organism>
<dbReference type="PANTHER" id="PTHR21522:SF43">
    <property type="entry name" value="OTOPETRIN-2"/>
    <property type="match status" value="1"/>
</dbReference>
<feature type="compositionally biased region" description="Low complexity" evidence="11">
    <location>
        <begin position="488"/>
        <end position="504"/>
    </location>
</feature>
<dbReference type="PANTHER" id="PTHR21522">
    <property type="entry name" value="PROTON CHANNEL OTOP"/>
    <property type="match status" value="1"/>
</dbReference>
<accession>A0A811LM22</accession>
<feature type="transmembrane region" description="Helical" evidence="12">
    <location>
        <begin position="79"/>
        <end position="101"/>
    </location>
</feature>
<feature type="transmembrane region" description="Helical" evidence="12">
    <location>
        <begin position="168"/>
        <end position="187"/>
    </location>
</feature>
<keyword evidence="6" id="KW-0375">Hydrogen ion transport</keyword>
<keyword evidence="5 12" id="KW-0812">Transmembrane</keyword>
<reference evidence="13" key="1">
    <citation type="submission" date="2020-09" db="EMBL/GenBank/DDBJ databases">
        <authorList>
            <person name="Kikuchi T."/>
        </authorList>
    </citation>
    <scope>NUCLEOTIDE SEQUENCE</scope>
    <source>
        <strain evidence="13">SH1</strain>
    </source>
</reference>
<evidence type="ECO:0000313" key="13">
    <source>
        <dbReference type="EMBL" id="CAD5229522.1"/>
    </source>
</evidence>
<evidence type="ECO:0000256" key="11">
    <source>
        <dbReference type="SAM" id="MobiDB-lite"/>
    </source>
</evidence>
<evidence type="ECO:0000256" key="6">
    <source>
        <dbReference type="ARBA" id="ARBA00022781"/>
    </source>
</evidence>
<feature type="transmembrane region" description="Helical" evidence="12">
    <location>
        <begin position="133"/>
        <end position="156"/>
    </location>
</feature>
<keyword evidence="14" id="KW-1185">Reference proteome</keyword>
<keyword evidence="7 12" id="KW-1133">Transmembrane helix</keyword>